<dbReference type="GO" id="GO:0005794">
    <property type="term" value="C:Golgi apparatus"/>
    <property type="evidence" value="ECO:0007669"/>
    <property type="project" value="TreeGrafter"/>
</dbReference>
<dbReference type="AlphaFoldDB" id="A0A8H3IZY5"/>
<accession>A0A8H3IZY5</accession>
<name>A0A8H3IZY5_9LECA</name>
<reference evidence="1" key="1">
    <citation type="submission" date="2021-03" db="EMBL/GenBank/DDBJ databases">
        <authorList>
            <person name="Tagirdzhanova G."/>
        </authorList>
    </citation>
    <scope>NUCLEOTIDE SEQUENCE</scope>
</reference>
<organism evidence="1 2">
    <name type="scientific">Imshaugia aleurites</name>
    <dbReference type="NCBI Taxonomy" id="172621"/>
    <lineage>
        <taxon>Eukaryota</taxon>
        <taxon>Fungi</taxon>
        <taxon>Dikarya</taxon>
        <taxon>Ascomycota</taxon>
        <taxon>Pezizomycotina</taxon>
        <taxon>Lecanoromycetes</taxon>
        <taxon>OSLEUM clade</taxon>
        <taxon>Lecanoromycetidae</taxon>
        <taxon>Lecanorales</taxon>
        <taxon>Lecanorineae</taxon>
        <taxon>Parmeliaceae</taxon>
        <taxon>Imshaugia</taxon>
    </lineage>
</organism>
<proteinExistence type="predicted"/>
<dbReference type="Proteomes" id="UP000664534">
    <property type="component" value="Unassembled WGS sequence"/>
</dbReference>
<evidence type="ECO:0008006" key="3">
    <source>
        <dbReference type="Google" id="ProtNLM"/>
    </source>
</evidence>
<dbReference type="Pfam" id="PF05742">
    <property type="entry name" value="TANGO2"/>
    <property type="match status" value="1"/>
</dbReference>
<protein>
    <recommendedName>
        <fullName evidence="3">DUF833-domain-containing protein</fullName>
    </recommendedName>
</protein>
<evidence type="ECO:0000313" key="1">
    <source>
        <dbReference type="EMBL" id="CAF9936384.1"/>
    </source>
</evidence>
<sequence>MCIALFSTAHPDYALILINNRDEFLTRPTAPASWWVTPNENVLGGRDLQRKEQGTWLGITEQGRIAVLTNFREEGVIEPEAKSRGAMVNAFLTQPPHSPEGTENFINDLVEDEGLKGVGGFSLVCGKVGEPLAVISNRTPNVEGTAWLAKDKGETIGLSNAAVGNRSWPKVFRGEALLSSAIEQDLSEQRSQASLIERLFLILDDDMLPRKPNDYPWDSYVQELRKSIFIPAIGGEGAEKSKAEDLAAAKSDQHVNVEDAAKVAETRHDLDSMYGTQKQTVVLVSRQGRVTFVERTLYDATGRATAAPDRDRAFQFDIDGWKAQ</sequence>
<dbReference type="OrthoDB" id="191601at2759"/>
<dbReference type="InterPro" id="IPR008551">
    <property type="entry name" value="TANGO2"/>
</dbReference>
<keyword evidence="2" id="KW-1185">Reference proteome</keyword>
<dbReference type="GO" id="GO:0007030">
    <property type="term" value="P:Golgi organization"/>
    <property type="evidence" value="ECO:0007669"/>
    <property type="project" value="TreeGrafter"/>
</dbReference>
<dbReference type="PANTHER" id="PTHR17985:SF8">
    <property type="entry name" value="TRANSPORT AND GOLGI ORGANIZATION PROTEIN 2 HOMOLOG"/>
    <property type="match status" value="1"/>
</dbReference>
<dbReference type="EMBL" id="CAJPDT010000090">
    <property type="protein sequence ID" value="CAF9936384.1"/>
    <property type="molecule type" value="Genomic_DNA"/>
</dbReference>
<dbReference type="GO" id="GO:0009306">
    <property type="term" value="P:protein secretion"/>
    <property type="evidence" value="ECO:0007669"/>
    <property type="project" value="TreeGrafter"/>
</dbReference>
<gene>
    <name evidence="1" type="ORF">IMSHALPRED_010743</name>
</gene>
<dbReference type="PANTHER" id="PTHR17985">
    <property type="entry name" value="SER/THR-RICH PROTEIN T10 IN DGCR REGION"/>
    <property type="match status" value="1"/>
</dbReference>
<comment type="caution">
    <text evidence="1">The sequence shown here is derived from an EMBL/GenBank/DDBJ whole genome shotgun (WGS) entry which is preliminary data.</text>
</comment>
<evidence type="ECO:0000313" key="2">
    <source>
        <dbReference type="Proteomes" id="UP000664534"/>
    </source>
</evidence>